<dbReference type="GO" id="GO:0008270">
    <property type="term" value="F:zinc ion binding"/>
    <property type="evidence" value="ECO:0007669"/>
    <property type="project" value="UniProtKB-UniRule"/>
</dbReference>
<dbReference type="PANTHER" id="PTHR11774:SF6">
    <property type="entry name" value="PROTEIN FARNESYLTRANSFERASE SUBUNIT BETA"/>
    <property type="match status" value="1"/>
</dbReference>
<evidence type="ECO:0000256" key="6">
    <source>
        <dbReference type="ARBA" id="ARBA00022723"/>
    </source>
</evidence>
<keyword evidence="6 9" id="KW-0479">Metal-binding</keyword>
<dbReference type="GO" id="GO:0005965">
    <property type="term" value="C:protein farnesyltransferase complex"/>
    <property type="evidence" value="ECO:0007669"/>
    <property type="project" value="UniProtKB-UniRule"/>
</dbReference>
<comment type="subunit">
    <text evidence="9">Heterodimer of an alpha and a beta subunit.</text>
</comment>
<keyword evidence="7" id="KW-0677">Repeat</keyword>
<evidence type="ECO:0000256" key="8">
    <source>
        <dbReference type="ARBA" id="ARBA00022833"/>
    </source>
</evidence>
<keyword evidence="4 9" id="KW-0637">Prenyltransferase</keyword>
<dbReference type="CDD" id="cd02893">
    <property type="entry name" value="FTase"/>
    <property type="match status" value="1"/>
</dbReference>
<evidence type="ECO:0000256" key="1">
    <source>
        <dbReference type="ARBA" id="ARBA00010497"/>
    </source>
</evidence>
<dbReference type="GO" id="GO:0097354">
    <property type="term" value="P:prenylation"/>
    <property type="evidence" value="ECO:0007669"/>
    <property type="project" value="UniProtKB-UniRule"/>
</dbReference>
<comment type="function">
    <text evidence="9">Catalyzes the transfer of a farnesyl moiety from farnesyl diphosphate to a cysteine at the fourth position from the C-terminus of several proteins. The beta subunit is responsible for peptide-binding.</text>
</comment>
<dbReference type="InterPro" id="IPR026872">
    <property type="entry name" value="FTB"/>
</dbReference>
<name>A0A1Y2F0Q0_PROLT</name>
<evidence type="ECO:0000313" key="11">
    <source>
        <dbReference type="EMBL" id="ORY77287.1"/>
    </source>
</evidence>
<evidence type="ECO:0000256" key="3">
    <source>
        <dbReference type="ARBA" id="ARBA00015798"/>
    </source>
</evidence>
<feature type="domain" description="Prenyltransferase alpha-alpha toroid" evidence="10">
    <location>
        <begin position="27"/>
        <end position="367"/>
    </location>
</feature>
<dbReference type="OMA" id="MLYWIAN"/>
<dbReference type="InterPro" id="IPR001330">
    <property type="entry name" value="Prenyltrans"/>
</dbReference>
<protein>
    <recommendedName>
        <fullName evidence="3 9">Protein farnesyltransferase subunit beta</fullName>
        <shortName evidence="9">FTase-beta</shortName>
        <ecNumber evidence="2 9">2.5.1.58</ecNumber>
    </recommendedName>
</protein>
<organism evidence="11 12">
    <name type="scientific">Protomyces lactucae-debilis</name>
    <dbReference type="NCBI Taxonomy" id="2754530"/>
    <lineage>
        <taxon>Eukaryota</taxon>
        <taxon>Fungi</taxon>
        <taxon>Dikarya</taxon>
        <taxon>Ascomycota</taxon>
        <taxon>Taphrinomycotina</taxon>
        <taxon>Taphrinomycetes</taxon>
        <taxon>Taphrinales</taxon>
        <taxon>Protomycetaceae</taxon>
        <taxon>Protomyces</taxon>
    </lineage>
</organism>
<dbReference type="Gene3D" id="1.50.10.20">
    <property type="match status" value="1"/>
</dbReference>
<evidence type="ECO:0000259" key="10">
    <source>
        <dbReference type="Pfam" id="PF00432"/>
    </source>
</evidence>
<dbReference type="EMBL" id="MCFI01000020">
    <property type="protein sequence ID" value="ORY77287.1"/>
    <property type="molecule type" value="Genomic_DNA"/>
</dbReference>
<evidence type="ECO:0000256" key="2">
    <source>
        <dbReference type="ARBA" id="ARBA00012702"/>
    </source>
</evidence>
<comment type="catalytic activity">
    <reaction evidence="9">
        <text>L-cysteinyl-[protein] + (2E,6E)-farnesyl diphosphate = S-(2E,6E)-farnesyl-L-cysteinyl-[protein] + diphosphate</text>
        <dbReference type="Rhea" id="RHEA:13345"/>
        <dbReference type="Rhea" id="RHEA-COMP:10131"/>
        <dbReference type="Rhea" id="RHEA-COMP:11535"/>
        <dbReference type="ChEBI" id="CHEBI:29950"/>
        <dbReference type="ChEBI" id="CHEBI:33019"/>
        <dbReference type="ChEBI" id="CHEBI:86019"/>
        <dbReference type="ChEBI" id="CHEBI:175763"/>
    </reaction>
</comment>
<comment type="caution">
    <text evidence="11">The sequence shown here is derived from an EMBL/GenBank/DDBJ whole genome shotgun (WGS) entry which is preliminary data.</text>
</comment>
<accession>A0A1Y2F0Q0</accession>
<dbReference type="GeneID" id="63784645"/>
<keyword evidence="12" id="KW-1185">Reference proteome</keyword>
<dbReference type="Pfam" id="PF00432">
    <property type="entry name" value="Prenyltrans"/>
    <property type="match status" value="1"/>
</dbReference>
<dbReference type="SUPFAM" id="SSF48239">
    <property type="entry name" value="Terpenoid cyclases/Protein prenyltransferases"/>
    <property type="match status" value="1"/>
</dbReference>
<gene>
    <name evidence="11" type="ORF">BCR37DRAFT_351035</name>
</gene>
<proteinExistence type="inferred from homology"/>
<dbReference type="InterPro" id="IPR008930">
    <property type="entry name" value="Terpenoid_cyclase/PrenylTrfase"/>
</dbReference>
<dbReference type="GO" id="GO:0004660">
    <property type="term" value="F:protein farnesyltransferase activity"/>
    <property type="evidence" value="ECO:0007669"/>
    <property type="project" value="UniProtKB-UniRule"/>
</dbReference>
<dbReference type="OrthoDB" id="10261146at2759"/>
<keyword evidence="5 9" id="KW-0808">Transferase</keyword>
<evidence type="ECO:0000256" key="9">
    <source>
        <dbReference type="RuleBase" id="RU365056"/>
    </source>
</evidence>
<dbReference type="EC" id="2.5.1.58" evidence="2 9"/>
<comment type="cofactor">
    <cofactor evidence="9">
        <name>Zn(2+)</name>
        <dbReference type="ChEBI" id="CHEBI:29105"/>
    </cofactor>
    <text evidence="9">Binds 1 zinc ion per subunit.</text>
</comment>
<dbReference type="AlphaFoldDB" id="A0A1Y2F0Q0"/>
<dbReference type="PANTHER" id="PTHR11774">
    <property type="entry name" value="GERANYLGERANYL TRANSFERASE TYPE BETA SUBUNIT"/>
    <property type="match status" value="1"/>
</dbReference>
<sequence>MLFASAREQSAVEVQCERLLHSPSARLRAEKHASFLFKGTEPLNEGFVTLDAARPWLFYWCLNGLALLKGPSCSISDKASSLKSAILECQHPDGGIGGGFGQLAHLAPTYATVLAAAIVGDEDVFAAIDRKAMYGWLMSLKQINGGFAIQHGGEVDTRAAYLALTVASLLNLMTEELVSGTYQWIISCQRYEGGLAGCPDGEAHTGPSFCALAALCILDKPGRLEEALDLPALLRWLTHCQMAVEGGFSGRTNKLVDGCYSWWTGAQLAIVETALGGSVELFDRSALSAYILKCCQSEKRGGLRDKPGKSADYYHTCYCLAGLSITQSHFSFHSDDTLDENMGSHAYNWHVRSDTEQTIVTTLHPLFSIPPECARRLRGWSTAQSGHPPSFQGA</sequence>
<evidence type="ECO:0000256" key="5">
    <source>
        <dbReference type="ARBA" id="ARBA00022679"/>
    </source>
</evidence>
<reference evidence="11 12" key="1">
    <citation type="submission" date="2016-07" db="EMBL/GenBank/DDBJ databases">
        <title>Pervasive Adenine N6-methylation of Active Genes in Fungi.</title>
        <authorList>
            <consortium name="DOE Joint Genome Institute"/>
            <person name="Mondo S.J."/>
            <person name="Dannebaum R.O."/>
            <person name="Kuo R.C."/>
            <person name="Labutti K."/>
            <person name="Haridas S."/>
            <person name="Kuo A."/>
            <person name="Salamov A."/>
            <person name="Ahrendt S.R."/>
            <person name="Lipzen A."/>
            <person name="Sullivan W."/>
            <person name="Andreopoulos W.B."/>
            <person name="Clum A."/>
            <person name="Lindquist E."/>
            <person name="Daum C."/>
            <person name="Ramamoorthy G.K."/>
            <person name="Gryganskyi A."/>
            <person name="Culley D."/>
            <person name="Magnuson J.K."/>
            <person name="James T.Y."/>
            <person name="O'Malley M.A."/>
            <person name="Stajich J.E."/>
            <person name="Spatafora J.W."/>
            <person name="Visel A."/>
            <person name="Grigoriev I.V."/>
        </authorList>
    </citation>
    <scope>NUCLEOTIDE SEQUENCE [LARGE SCALE GENOMIC DNA]</scope>
    <source>
        <strain evidence="11 12">12-1054</strain>
    </source>
</reference>
<evidence type="ECO:0000313" key="12">
    <source>
        <dbReference type="Proteomes" id="UP000193685"/>
    </source>
</evidence>
<dbReference type="STRING" id="56484.A0A1Y2F0Q0"/>
<dbReference type="InterPro" id="IPR045089">
    <property type="entry name" value="PGGT1B-like"/>
</dbReference>
<evidence type="ECO:0000256" key="7">
    <source>
        <dbReference type="ARBA" id="ARBA00022737"/>
    </source>
</evidence>
<dbReference type="RefSeq" id="XP_040722908.1">
    <property type="nucleotide sequence ID" value="XM_040868046.1"/>
</dbReference>
<keyword evidence="8 9" id="KW-0862">Zinc</keyword>
<evidence type="ECO:0000256" key="4">
    <source>
        <dbReference type="ARBA" id="ARBA00022602"/>
    </source>
</evidence>
<comment type="similarity">
    <text evidence="1 9">Belongs to the protein prenyltransferase subunit beta family.</text>
</comment>
<dbReference type="Proteomes" id="UP000193685">
    <property type="component" value="Unassembled WGS sequence"/>
</dbReference>